<feature type="chain" id="PRO_5014132256" evidence="1">
    <location>
        <begin position="28"/>
        <end position="127"/>
    </location>
</feature>
<reference evidence="2 3" key="1">
    <citation type="submission" date="2017-12" db="EMBL/GenBank/DDBJ databases">
        <title>Phylogenetic diversity of female urinary microbiome.</title>
        <authorList>
            <person name="Thomas-White K."/>
            <person name="Wolfe A.J."/>
        </authorList>
    </citation>
    <scope>NUCLEOTIDE SEQUENCE [LARGE SCALE GENOMIC DNA]</scope>
    <source>
        <strain evidence="2 3">UMB1298</strain>
    </source>
</reference>
<name>A0A2I1PAQ5_9MICO</name>
<comment type="caution">
    <text evidence="2">The sequence shown here is derived from an EMBL/GenBank/DDBJ whole genome shotgun (WGS) entry which is preliminary data.</text>
</comment>
<evidence type="ECO:0000256" key="1">
    <source>
        <dbReference type="SAM" id="SignalP"/>
    </source>
</evidence>
<organism evidence="2 3">
    <name type="scientific">Kytococcus schroeteri</name>
    <dbReference type="NCBI Taxonomy" id="138300"/>
    <lineage>
        <taxon>Bacteria</taxon>
        <taxon>Bacillati</taxon>
        <taxon>Actinomycetota</taxon>
        <taxon>Actinomycetes</taxon>
        <taxon>Micrococcales</taxon>
        <taxon>Kytococcaceae</taxon>
        <taxon>Kytococcus</taxon>
    </lineage>
</organism>
<gene>
    <name evidence="2" type="ORF">CYJ76_06470</name>
</gene>
<sequence length="127" mass="13290">MHRTRIRPLAAAALAVVAAVSATSAYAGTSYRSYSTTVGKFNGKAYTASQTKSINSRAGDLTSQSVGGNYKVDARMLPGGTGVSGVTDNQEYKLNNSIGSGASTRVEFNNGVFTRVDVQVSGTWRSN</sequence>
<dbReference type="Proteomes" id="UP000234206">
    <property type="component" value="Unassembled WGS sequence"/>
</dbReference>
<feature type="signal peptide" evidence="1">
    <location>
        <begin position="1"/>
        <end position="27"/>
    </location>
</feature>
<dbReference type="AlphaFoldDB" id="A0A2I1PAQ5"/>
<evidence type="ECO:0000313" key="3">
    <source>
        <dbReference type="Proteomes" id="UP000234206"/>
    </source>
</evidence>
<proteinExistence type="predicted"/>
<dbReference type="EMBL" id="PKIZ01000010">
    <property type="protein sequence ID" value="PKZ41700.1"/>
    <property type="molecule type" value="Genomic_DNA"/>
</dbReference>
<accession>A0A2I1PAQ5</accession>
<keyword evidence="3" id="KW-1185">Reference proteome</keyword>
<keyword evidence="1" id="KW-0732">Signal</keyword>
<evidence type="ECO:0000313" key="2">
    <source>
        <dbReference type="EMBL" id="PKZ41700.1"/>
    </source>
</evidence>
<protein>
    <submittedName>
        <fullName evidence="2">Uncharacterized protein</fullName>
    </submittedName>
</protein>
<dbReference type="OrthoDB" id="5149150at2"/>
<dbReference type="RefSeq" id="WP_083323358.1">
    <property type="nucleotide sequence ID" value="NZ_JBHLVH010000028.1"/>
</dbReference>